<gene>
    <name evidence="7" type="primary">LOC113400792</name>
</gene>
<dbReference type="SUPFAM" id="SSF52343">
    <property type="entry name" value="Ferredoxin reductase-like, C-terminal NADP-linked domain"/>
    <property type="match status" value="1"/>
</dbReference>
<dbReference type="GO" id="GO:0009086">
    <property type="term" value="P:methionine biosynthetic process"/>
    <property type="evidence" value="ECO:0007669"/>
    <property type="project" value="TreeGrafter"/>
</dbReference>
<sequence length="471" mass="54069">MVVVQHFQELIDTLDKTKLLSIPKCKEPFMKIEFANCHSDNKTIYNGPEPMLPFAASEIFLATINKWRRLTTVDENCKSVYEVSFDIEVSNFDFIPGDTIGIVPQNNKSEVDDIINHLDLIDVVDLNYTLSVASEQKGAKIPAYIPVTSTLRHVLTHCVDLRGIIKKLFLLALAQHTKDKCEKRLLEYLCSKEGSSEYTTHILNKRICVLDLFKLFKSCKPPIEVILEHLPRLLPRPYSIVNTRHSNPNILKICFSVLDIGDNKKGITTGWLEEIILQKFNIEEKMNNLNLYNESVKVPIYLRKNVNEFCLPKNTEIPLILIGPGTGVSPFIGFLEEREHLQKNNSEKKFGCIWLFFGCRNPKLDFIYEDELTKFTSKGVISKFLTSFSRVENADFHYVQDAIIKNGEEVTKLIMEGAQVYVCGDIKNMATQVKDALRQSIVKYGNLNEEEAENFIDIMQKEKRYLSDVWN</sequence>
<keyword evidence="2" id="KW-0285">Flavoprotein</keyword>
<dbReference type="PRINTS" id="PR00371">
    <property type="entry name" value="FPNCR"/>
</dbReference>
<dbReference type="InterPro" id="IPR003097">
    <property type="entry name" value="CysJ-like_FAD-binding"/>
</dbReference>
<keyword evidence="6" id="KW-1185">Reference proteome</keyword>
<dbReference type="InterPro" id="IPR023173">
    <property type="entry name" value="NADPH_Cyt_P450_Rdtase_alpha"/>
</dbReference>
<dbReference type="Gene3D" id="2.40.30.10">
    <property type="entry name" value="Translation factors"/>
    <property type="match status" value="1"/>
</dbReference>
<dbReference type="Proteomes" id="UP001652626">
    <property type="component" value="Chromosome 11"/>
</dbReference>
<dbReference type="RefSeq" id="XP_026496239.2">
    <property type="nucleotide sequence ID" value="XM_026640454.2"/>
</dbReference>
<dbReference type="PANTHER" id="PTHR19384:SF84">
    <property type="entry name" value="METHIONINE SYNTHASE REDUCTASE"/>
    <property type="match status" value="1"/>
</dbReference>
<dbReference type="GeneID" id="113400792"/>
<dbReference type="InterPro" id="IPR039261">
    <property type="entry name" value="FNR_nucleotide-bd"/>
</dbReference>
<dbReference type="InterPro" id="IPR017927">
    <property type="entry name" value="FAD-bd_FR_type"/>
</dbReference>
<dbReference type="InterPro" id="IPR001433">
    <property type="entry name" value="OxRdtase_FAD/NAD-bd"/>
</dbReference>
<keyword evidence="4" id="KW-0560">Oxidoreductase</keyword>
<dbReference type="OrthoDB" id="1856718at2759"/>
<evidence type="ECO:0000256" key="3">
    <source>
        <dbReference type="ARBA" id="ARBA00022827"/>
    </source>
</evidence>
<dbReference type="GO" id="GO:0010181">
    <property type="term" value="F:FMN binding"/>
    <property type="evidence" value="ECO:0007669"/>
    <property type="project" value="TreeGrafter"/>
</dbReference>
<dbReference type="GO" id="GO:0050667">
    <property type="term" value="P:homocysteine metabolic process"/>
    <property type="evidence" value="ECO:0007669"/>
    <property type="project" value="TreeGrafter"/>
</dbReference>
<dbReference type="GO" id="GO:0030586">
    <property type="term" value="F:[methionine synthase] reductase (NADPH) activity"/>
    <property type="evidence" value="ECO:0007669"/>
    <property type="project" value="UniProtKB-EC"/>
</dbReference>
<evidence type="ECO:0000256" key="4">
    <source>
        <dbReference type="ARBA" id="ARBA00023002"/>
    </source>
</evidence>
<evidence type="ECO:0000313" key="7">
    <source>
        <dbReference type="RefSeq" id="XP_026496239.2"/>
    </source>
</evidence>
<evidence type="ECO:0000256" key="1">
    <source>
        <dbReference type="ARBA" id="ARBA00001974"/>
    </source>
</evidence>
<dbReference type="Gene3D" id="3.40.50.80">
    <property type="entry name" value="Nucleotide-binding domain of ferredoxin-NADP reductase (FNR) module"/>
    <property type="match status" value="1"/>
</dbReference>
<reference evidence="7" key="1">
    <citation type="submission" date="2025-08" db="UniProtKB">
        <authorList>
            <consortium name="RefSeq"/>
        </authorList>
    </citation>
    <scope>IDENTIFICATION</scope>
    <source>
        <tissue evidence="7">Whole body</tissue>
    </source>
</reference>
<protein>
    <submittedName>
        <fullName evidence="7">Methionine synthase reductase</fullName>
    </submittedName>
</protein>
<name>A0A8B8IGM4_VANTA</name>
<dbReference type="PANTHER" id="PTHR19384">
    <property type="entry name" value="NITRIC OXIDE SYNTHASE-RELATED"/>
    <property type="match status" value="1"/>
</dbReference>
<evidence type="ECO:0000259" key="5">
    <source>
        <dbReference type="PROSITE" id="PS51384"/>
    </source>
</evidence>
<evidence type="ECO:0000313" key="6">
    <source>
        <dbReference type="Proteomes" id="UP001652626"/>
    </source>
</evidence>
<dbReference type="Pfam" id="PF00667">
    <property type="entry name" value="FAD_binding_1"/>
    <property type="match status" value="1"/>
</dbReference>
<dbReference type="InterPro" id="IPR017938">
    <property type="entry name" value="Riboflavin_synthase-like_b-brl"/>
</dbReference>
<evidence type="ECO:0000256" key="2">
    <source>
        <dbReference type="ARBA" id="ARBA00022630"/>
    </source>
</evidence>
<feature type="domain" description="FAD-binding FR-type" evidence="5">
    <location>
        <begin position="57"/>
        <end position="312"/>
    </location>
</feature>
<dbReference type="Gene3D" id="1.20.990.10">
    <property type="entry name" value="NADPH-cytochrome p450 Reductase, Chain A, domain 3"/>
    <property type="match status" value="1"/>
</dbReference>
<dbReference type="GO" id="GO:0005829">
    <property type="term" value="C:cytosol"/>
    <property type="evidence" value="ECO:0007669"/>
    <property type="project" value="TreeGrafter"/>
</dbReference>
<dbReference type="InterPro" id="IPR001709">
    <property type="entry name" value="Flavoprot_Pyr_Nucl_cyt_Rdtase"/>
</dbReference>
<dbReference type="GO" id="GO:0050660">
    <property type="term" value="F:flavin adenine dinucleotide binding"/>
    <property type="evidence" value="ECO:0007669"/>
    <property type="project" value="TreeGrafter"/>
</dbReference>
<dbReference type="PROSITE" id="PS51384">
    <property type="entry name" value="FAD_FR"/>
    <property type="match status" value="1"/>
</dbReference>
<dbReference type="Pfam" id="PF00175">
    <property type="entry name" value="NAD_binding_1"/>
    <property type="match status" value="1"/>
</dbReference>
<dbReference type="AlphaFoldDB" id="A0A8B8IGM4"/>
<dbReference type="OMA" id="WLYVGAK"/>
<proteinExistence type="predicted"/>
<comment type="cofactor">
    <cofactor evidence="1">
        <name>FAD</name>
        <dbReference type="ChEBI" id="CHEBI:57692"/>
    </cofactor>
</comment>
<dbReference type="SUPFAM" id="SSF63380">
    <property type="entry name" value="Riboflavin synthase domain-like"/>
    <property type="match status" value="1"/>
</dbReference>
<organism evidence="6 7">
    <name type="scientific">Vanessa tameamea</name>
    <name type="common">Kamehameha butterfly</name>
    <dbReference type="NCBI Taxonomy" id="334116"/>
    <lineage>
        <taxon>Eukaryota</taxon>
        <taxon>Metazoa</taxon>
        <taxon>Ecdysozoa</taxon>
        <taxon>Arthropoda</taxon>
        <taxon>Hexapoda</taxon>
        <taxon>Insecta</taxon>
        <taxon>Pterygota</taxon>
        <taxon>Neoptera</taxon>
        <taxon>Endopterygota</taxon>
        <taxon>Lepidoptera</taxon>
        <taxon>Glossata</taxon>
        <taxon>Ditrysia</taxon>
        <taxon>Papilionoidea</taxon>
        <taxon>Nymphalidae</taxon>
        <taxon>Nymphalinae</taxon>
        <taxon>Vanessa</taxon>
    </lineage>
</organism>
<keyword evidence="3" id="KW-0274">FAD</keyword>
<accession>A0A8B8IGM4</accession>